<proteinExistence type="predicted"/>
<dbReference type="GO" id="GO:0003924">
    <property type="term" value="F:GTPase activity"/>
    <property type="evidence" value="ECO:0007669"/>
    <property type="project" value="InterPro"/>
</dbReference>
<sequence>MALVNQGKREINLKIIYWGPGGGGKTKNILMLDKLLNGGEGRVVTLSGRMGRTVFFDFNPVEKKLPGGYTLRYSIYTIPGQDIYAKTREILIRGADGFVFVVDSRKKRLEANVNSMEELSSLLRKFGRLSVPLVIQYNKRDLPDALPVDVLRKNLNTAGYPEVEAVASKGIGVRETFNLIAKLSFSHFLVSASLRVHRSGESVGG</sequence>
<name>A0A4V2PDI1_9BACT</name>
<protein>
    <recommendedName>
        <fullName evidence="5">Gliding motility protein</fullName>
    </recommendedName>
</protein>
<gene>
    <name evidence="3" type="ORF">CLV27_0723</name>
</gene>
<dbReference type="InterPro" id="IPR027417">
    <property type="entry name" value="P-loop_NTPase"/>
</dbReference>
<organism evidence="3 4">
    <name type="scientific">Phorcysia thermohydrogeniphila</name>
    <dbReference type="NCBI Taxonomy" id="936138"/>
    <lineage>
        <taxon>Bacteria</taxon>
        <taxon>Pseudomonadati</taxon>
        <taxon>Aquificota</taxon>
        <taxon>Aquificia</taxon>
        <taxon>Desulfurobacteriales</taxon>
        <taxon>Desulfurobacteriaceae</taxon>
        <taxon>Phorcysia</taxon>
    </lineage>
</organism>
<keyword evidence="1" id="KW-0547">Nucleotide-binding</keyword>
<evidence type="ECO:0000256" key="1">
    <source>
        <dbReference type="ARBA" id="ARBA00022741"/>
    </source>
</evidence>
<keyword evidence="4" id="KW-1185">Reference proteome</keyword>
<dbReference type="Gene3D" id="3.40.50.300">
    <property type="entry name" value="P-loop containing nucleotide triphosphate hydrolases"/>
    <property type="match status" value="1"/>
</dbReference>
<dbReference type="Pfam" id="PF00025">
    <property type="entry name" value="Arf"/>
    <property type="match status" value="1"/>
</dbReference>
<dbReference type="GO" id="GO:0005525">
    <property type="term" value="F:GTP binding"/>
    <property type="evidence" value="ECO:0007669"/>
    <property type="project" value="UniProtKB-KW"/>
</dbReference>
<evidence type="ECO:0000313" key="4">
    <source>
        <dbReference type="Proteomes" id="UP000295777"/>
    </source>
</evidence>
<dbReference type="CDD" id="cd00882">
    <property type="entry name" value="Ras_like_GTPase"/>
    <property type="match status" value="1"/>
</dbReference>
<keyword evidence="2" id="KW-0342">GTP-binding</keyword>
<dbReference type="Proteomes" id="UP000295777">
    <property type="component" value="Unassembled WGS sequence"/>
</dbReference>
<accession>A0A4V2PDI1</accession>
<dbReference type="PANTHER" id="PTHR42708">
    <property type="entry name" value="ATP/GTP-BINDING PROTEIN-RELATED"/>
    <property type="match status" value="1"/>
</dbReference>
<dbReference type="PANTHER" id="PTHR42708:SF1">
    <property type="entry name" value="GLIDING MOTILITY PROTEIN MGLA"/>
    <property type="match status" value="1"/>
</dbReference>
<evidence type="ECO:0008006" key="5">
    <source>
        <dbReference type="Google" id="ProtNLM"/>
    </source>
</evidence>
<comment type="caution">
    <text evidence="3">The sequence shown here is derived from an EMBL/GenBank/DDBJ whole genome shotgun (WGS) entry which is preliminary data.</text>
</comment>
<dbReference type="InterPro" id="IPR052705">
    <property type="entry name" value="Gliding_Motility_GTPase"/>
</dbReference>
<evidence type="ECO:0000256" key="2">
    <source>
        <dbReference type="ARBA" id="ARBA00023134"/>
    </source>
</evidence>
<dbReference type="SUPFAM" id="SSF52540">
    <property type="entry name" value="P-loop containing nucleoside triphosphate hydrolases"/>
    <property type="match status" value="1"/>
</dbReference>
<dbReference type="AlphaFoldDB" id="A0A4V2PDI1"/>
<dbReference type="InterPro" id="IPR006689">
    <property type="entry name" value="Small_GTPase_ARF/SAR"/>
</dbReference>
<evidence type="ECO:0000313" key="3">
    <source>
        <dbReference type="EMBL" id="TCK05296.1"/>
    </source>
</evidence>
<dbReference type="EMBL" id="SMFV01000002">
    <property type="protein sequence ID" value="TCK05296.1"/>
    <property type="molecule type" value="Genomic_DNA"/>
</dbReference>
<dbReference type="OrthoDB" id="9779858at2"/>
<reference evidence="3 4" key="1">
    <citation type="submission" date="2019-03" db="EMBL/GenBank/DDBJ databases">
        <title>Genomic Encyclopedia of Archaeal and Bacterial Type Strains, Phase II (KMG-II): from individual species to whole genera.</title>
        <authorList>
            <person name="Goeker M."/>
        </authorList>
    </citation>
    <scope>NUCLEOTIDE SEQUENCE [LARGE SCALE GENOMIC DNA]</scope>
    <source>
        <strain evidence="3 4">DSM 24425</strain>
    </source>
</reference>